<sequence>MAMNPEQWLAQYDETLQRTAASAQKAEKALREVGGSATSADGDVTVRVSAAGVTTDLVLRPGVRELEPEQLARVILEVTRQAQRDAGARVVAAMEELVGDSSALDVVKSFLPQGYSGDAADGPVAAKPRAKRSDDDYFDNPPEVVH</sequence>
<comment type="caution">
    <text evidence="2">The sequence shown here is derived from an EMBL/GenBank/DDBJ whole genome shotgun (WGS) entry which is preliminary data.</text>
</comment>
<dbReference type="EMBL" id="BSSD01000005">
    <property type="protein sequence ID" value="GLW92940.1"/>
    <property type="molecule type" value="Genomic_DNA"/>
</dbReference>
<dbReference type="Pfam" id="PF02575">
    <property type="entry name" value="YbaB_DNA_bd"/>
    <property type="match status" value="1"/>
</dbReference>
<dbReference type="InterPro" id="IPR004401">
    <property type="entry name" value="YbaB/EbfC"/>
</dbReference>
<dbReference type="AlphaFoldDB" id="A0A9W6QND0"/>
<proteinExistence type="predicted"/>
<dbReference type="SUPFAM" id="SSF82607">
    <property type="entry name" value="YbaB-like"/>
    <property type="match status" value="1"/>
</dbReference>
<protein>
    <recommendedName>
        <fullName evidence="4">YbaB/EbfC DNA-binding family protein</fullName>
    </recommendedName>
</protein>
<organism evidence="2 3">
    <name type="scientific">Actinokineospora globicatena</name>
    <dbReference type="NCBI Taxonomy" id="103729"/>
    <lineage>
        <taxon>Bacteria</taxon>
        <taxon>Bacillati</taxon>
        <taxon>Actinomycetota</taxon>
        <taxon>Actinomycetes</taxon>
        <taxon>Pseudonocardiales</taxon>
        <taxon>Pseudonocardiaceae</taxon>
        <taxon>Actinokineospora</taxon>
    </lineage>
</organism>
<keyword evidence="3" id="KW-1185">Reference proteome</keyword>
<gene>
    <name evidence="2" type="ORF">Aglo03_37560</name>
</gene>
<evidence type="ECO:0000256" key="1">
    <source>
        <dbReference type="SAM" id="MobiDB-lite"/>
    </source>
</evidence>
<evidence type="ECO:0000313" key="2">
    <source>
        <dbReference type="EMBL" id="GLW92940.1"/>
    </source>
</evidence>
<name>A0A9W6QND0_9PSEU</name>
<dbReference type="Gene3D" id="3.30.1310.10">
    <property type="entry name" value="Nucleoid-associated protein YbaB-like domain"/>
    <property type="match status" value="1"/>
</dbReference>
<evidence type="ECO:0000313" key="3">
    <source>
        <dbReference type="Proteomes" id="UP001165042"/>
    </source>
</evidence>
<accession>A0A9W6QND0</accession>
<evidence type="ECO:0008006" key="4">
    <source>
        <dbReference type="Google" id="ProtNLM"/>
    </source>
</evidence>
<dbReference type="Proteomes" id="UP001165042">
    <property type="component" value="Unassembled WGS sequence"/>
</dbReference>
<dbReference type="GO" id="GO:0003677">
    <property type="term" value="F:DNA binding"/>
    <property type="evidence" value="ECO:0007669"/>
    <property type="project" value="InterPro"/>
</dbReference>
<feature type="region of interest" description="Disordered" evidence="1">
    <location>
        <begin position="114"/>
        <end position="146"/>
    </location>
</feature>
<reference evidence="2" key="1">
    <citation type="submission" date="2023-02" db="EMBL/GenBank/DDBJ databases">
        <title>Actinokineospora globicatena NBRC 15670.</title>
        <authorList>
            <person name="Ichikawa N."/>
            <person name="Sato H."/>
            <person name="Tonouchi N."/>
        </authorList>
    </citation>
    <scope>NUCLEOTIDE SEQUENCE</scope>
    <source>
        <strain evidence="2">NBRC 15670</strain>
    </source>
</reference>
<dbReference type="InterPro" id="IPR036894">
    <property type="entry name" value="YbaB-like_sf"/>
</dbReference>